<protein>
    <submittedName>
        <fullName evidence="2">WSC domain protein</fullName>
    </submittedName>
</protein>
<name>A0A6A5WX48_9PLEO</name>
<dbReference type="EMBL" id="ML977562">
    <property type="protein sequence ID" value="KAF2005544.1"/>
    <property type="molecule type" value="Genomic_DNA"/>
</dbReference>
<gene>
    <name evidence="2" type="ORF">P154DRAFT_551324</name>
</gene>
<dbReference type="PANTHER" id="PTHR43662">
    <property type="match status" value="1"/>
</dbReference>
<dbReference type="InterPro" id="IPR018535">
    <property type="entry name" value="DUF1996"/>
</dbReference>
<dbReference type="PROSITE" id="PS51212">
    <property type="entry name" value="WSC"/>
    <property type="match status" value="1"/>
</dbReference>
<dbReference type="Pfam" id="PF09362">
    <property type="entry name" value="DUF1996"/>
    <property type="match status" value="1"/>
</dbReference>
<reference evidence="2" key="1">
    <citation type="journal article" date="2020" name="Stud. Mycol.">
        <title>101 Dothideomycetes genomes: a test case for predicting lifestyles and emergence of pathogens.</title>
        <authorList>
            <person name="Haridas S."/>
            <person name="Albert R."/>
            <person name="Binder M."/>
            <person name="Bloem J."/>
            <person name="Labutti K."/>
            <person name="Salamov A."/>
            <person name="Andreopoulos B."/>
            <person name="Baker S."/>
            <person name="Barry K."/>
            <person name="Bills G."/>
            <person name="Bluhm B."/>
            <person name="Cannon C."/>
            <person name="Castanera R."/>
            <person name="Culley D."/>
            <person name="Daum C."/>
            <person name="Ezra D."/>
            <person name="Gonzalez J."/>
            <person name="Henrissat B."/>
            <person name="Kuo A."/>
            <person name="Liang C."/>
            <person name="Lipzen A."/>
            <person name="Lutzoni F."/>
            <person name="Magnuson J."/>
            <person name="Mondo S."/>
            <person name="Nolan M."/>
            <person name="Ohm R."/>
            <person name="Pangilinan J."/>
            <person name="Park H.-J."/>
            <person name="Ramirez L."/>
            <person name="Alfaro M."/>
            <person name="Sun H."/>
            <person name="Tritt A."/>
            <person name="Yoshinaga Y."/>
            <person name="Zwiers L.-H."/>
            <person name="Turgeon B."/>
            <person name="Goodwin S."/>
            <person name="Spatafora J."/>
            <person name="Crous P."/>
            <person name="Grigoriev I."/>
        </authorList>
    </citation>
    <scope>NUCLEOTIDE SEQUENCE</scope>
    <source>
        <strain evidence="2">CBS 123094</strain>
    </source>
</reference>
<dbReference type="OrthoDB" id="74764at2759"/>
<evidence type="ECO:0000259" key="1">
    <source>
        <dbReference type="PROSITE" id="PS51212"/>
    </source>
</evidence>
<dbReference type="InterPro" id="IPR002889">
    <property type="entry name" value="WSC_carb-bd"/>
</dbReference>
<dbReference type="Pfam" id="PF01822">
    <property type="entry name" value="WSC"/>
    <property type="match status" value="1"/>
</dbReference>
<keyword evidence="3" id="KW-1185">Reference proteome</keyword>
<dbReference type="SMART" id="SM00321">
    <property type="entry name" value="WSC"/>
    <property type="match status" value="1"/>
</dbReference>
<evidence type="ECO:0000313" key="2">
    <source>
        <dbReference type="EMBL" id="KAF2005544.1"/>
    </source>
</evidence>
<organism evidence="2 3">
    <name type="scientific">Amniculicola lignicola CBS 123094</name>
    <dbReference type="NCBI Taxonomy" id="1392246"/>
    <lineage>
        <taxon>Eukaryota</taxon>
        <taxon>Fungi</taxon>
        <taxon>Dikarya</taxon>
        <taxon>Ascomycota</taxon>
        <taxon>Pezizomycotina</taxon>
        <taxon>Dothideomycetes</taxon>
        <taxon>Pleosporomycetidae</taxon>
        <taxon>Pleosporales</taxon>
        <taxon>Amniculicolaceae</taxon>
        <taxon>Amniculicola</taxon>
    </lineage>
</organism>
<accession>A0A6A5WX48</accession>
<sequence length="513" mass="55539">MLFDKFAVAVSLASSFAPADAFFRMSCPGRLVRDRLDPIVNPGGLSGHLHNIAGGSGFASSMTFQQARNSRCSSCQIKEDLSNYWTPQLYVKKRDGTFLPVPVVGDPQDTNGGMTVYYLQRGINGAKLKAYPEGFRMLAGDTFKRNFTGGLDAKAVSFNCLGADLPETNNIPNYNCPSGLRAQIFFPSCWDGMNLDSPDHKSHMSYFTGSEYNVGSCPDAFPVQMISVFFEILYDTNLFRDEWVDGKHPFVFSNGDPTGYGFHGDFLNGWDVKVLQKAVDTCNDPSGQPEKCGAVTLFSSAECNACKLPSTSFNEEDKSPQAALPGCNPIQSGPERAKTITDCQSPTVTMPLNYVDLTKTKSWEYVGCGSDDLNERTFSSTSIASDDMTVEKCVDYCSSQGYTFAGLEYSKECYCGNSLAPSRAPKLGIFGGCTMDCAGNSTQFCGAGLQLSIYHACTTSSCQNNAFDLSQAVNTPMPTPTPTPSLASLVVMLTAMTARATPQARPRAMREGT</sequence>
<dbReference type="AlphaFoldDB" id="A0A6A5WX48"/>
<evidence type="ECO:0000313" key="3">
    <source>
        <dbReference type="Proteomes" id="UP000799779"/>
    </source>
</evidence>
<dbReference type="PANTHER" id="PTHR43662:SF3">
    <property type="entry name" value="DOMAIN PROTEIN, PUTATIVE (AFU_ORTHOLOGUE AFUA_6G11970)-RELATED"/>
    <property type="match status" value="1"/>
</dbReference>
<dbReference type="Proteomes" id="UP000799779">
    <property type="component" value="Unassembled WGS sequence"/>
</dbReference>
<feature type="domain" description="WSC" evidence="1">
    <location>
        <begin position="362"/>
        <end position="457"/>
    </location>
</feature>
<proteinExistence type="predicted"/>